<dbReference type="SUPFAM" id="SSF53474">
    <property type="entry name" value="alpha/beta-Hydrolases"/>
    <property type="match status" value="1"/>
</dbReference>
<protein>
    <submittedName>
        <fullName evidence="2">Alpha/beta hydrolase</fullName>
    </submittedName>
</protein>
<dbReference type="GO" id="GO:0016787">
    <property type="term" value="F:hydrolase activity"/>
    <property type="evidence" value="ECO:0007669"/>
    <property type="project" value="UniProtKB-KW"/>
</dbReference>
<feature type="domain" description="AB hydrolase-1" evidence="1">
    <location>
        <begin position="34"/>
        <end position="242"/>
    </location>
</feature>
<dbReference type="InterPro" id="IPR000073">
    <property type="entry name" value="AB_hydrolase_1"/>
</dbReference>
<reference evidence="2" key="1">
    <citation type="submission" date="2021-05" db="EMBL/GenBank/DDBJ databases">
        <title>Whole genome sequence of Curtobacterium flaccumfaciens pv. flaccumfaciens strain CFBP 3417.</title>
        <authorList>
            <person name="Osdaghi E."/>
            <person name="Taghouti G."/>
            <person name="Portier P."/>
            <person name="Fazliarab A."/>
            <person name="Taghavi S.M."/>
            <person name="Briand M."/>
            <person name="Le-Saux M."/>
            <person name="Jacques M.-A."/>
        </authorList>
    </citation>
    <scope>NUCLEOTIDE SEQUENCE</scope>
    <source>
        <strain evidence="2">CFBP 3417</strain>
    </source>
</reference>
<dbReference type="EMBL" id="JAHEWX010000008">
    <property type="protein sequence ID" value="MBT1541759.1"/>
    <property type="molecule type" value="Genomic_DNA"/>
</dbReference>
<dbReference type="AlphaFoldDB" id="A0A9Q2ZMQ3"/>
<dbReference type="Gene3D" id="3.40.50.1820">
    <property type="entry name" value="alpha/beta hydrolase"/>
    <property type="match status" value="1"/>
</dbReference>
<proteinExistence type="predicted"/>
<evidence type="ECO:0000313" key="2">
    <source>
        <dbReference type="EMBL" id="MBT1541759.1"/>
    </source>
</evidence>
<comment type="caution">
    <text evidence="2">The sequence shown here is derived from an EMBL/GenBank/DDBJ whole genome shotgun (WGS) entry which is preliminary data.</text>
</comment>
<keyword evidence="2" id="KW-0378">Hydrolase</keyword>
<organism evidence="2 3">
    <name type="scientific">Curtobacterium flaccumfaciens pv. flaccumfaciens</name>
    <dbReference type="NCBI Taxonomy" id="138532"/>
    <lineage>
        <taxon>Bacteria</taxon>
        <taxon>Bacillati</taxon>
        <taxon>Actinomycetota</taxon>
        <taxon>Actinomycetes</taxon>
        <taxon>Micrococcales</taxon>
        <taxon>Microbacteriaceae</taxon>
        <taxon>Curtobacterium</taxon>
    </lineage>
</organism>
<evidence type="ECO:0000259" key="1">
    <source>
        <dbReference type="Pfam" id="PF12697"/>
    </source>
</evidence>
<gene>
    <name evidence="2" type="ORF">KK103_08310</name>
</gene>
<dbReference type="InterPro" id="IPR050266">
    <property type="entry name" value="AB_hydrolase_sf"/>
</dbReference>
<dbReference type="PANTHER" id="PTHR43798">
    <property type="entry name" value="MONOACYLGLYCEROL LIPASE"/>
    <property type="match status" value="1"/>
</dbReference>
<dbReference type="RefSeq" id="WP_139179657.1">
    <property type="nucleotide sequence ID" value="NZ_JAHEWX010000008.1"/>
</dbReference>
<dbReference type="PRINTS" id="PR00111">
    <property type="entry name" value="ABHYDROLASE"/>
</dbReference>
<sequence length="257" mass="28427">MRAAVETVRIDGLPVRLHTMPSRGPVRDEADPTVVFVHGIGMSHRSFARSQRAVAAEHHTISVDLPGFGWLPAAGRRLSIEELGDVVVRAVRHLVDDDLVLVGQSMGTQVVIESARRHPDAVTAIVLVGPVIDAERRSLPMQALDLSRDGFVEGVRMNTVLVTDYLRSMRQYLRELGPMLRYPTEQTITEVTQPVLVVRGTQDPIARHDWSARLAAAAPDGTFVELAGPHHVQERQPDALARLLETFRSAERLEGLR</sequence>
<dbReference type="Proteomes" id="UP000709437">
    <property type="component" value="Unassembled WGS sequence"/>
</dbReference>
<evidence type="ECO:0000313" key="3">
    <source>
        <dbReference type="Proteomes" id="UP000709437"/>
    </source>
</evidence>
<accession>A0A9Q2ZMQ3</accession>
<name>A0A9Q2ZMQ3_9MICO</name>
<dbReference type="InterPro" id="IPR029058">
    <property type="entry name" value="AB_hydrolase_fold"/>
</dbReference>
<dbReference type="Pfam" id="PF12697">
    <property type="entry name" value="Abhydrolase_6"/>
    <property type="match status" value="1"/>
</dbReference>